<organism evidence="2 3">
    <name type="scientific">Collybiopsis confluens</name>
    <dbReference type="NCBI Taxonomy" id="2823264"/>
    <lineage>
        <taxon>Eukaryota</taxon>
        <taxon>Fungi</taxon>
        <taxon>Dikarya</taxon>
        <taxon>Basidiomycota</taxon>
        <taxon>Agaricomycotina</taxon>
        <taxon>Agaricomycetes</taxon>
        <taxon>Agaricomycetidae</taxon>
        <taxon>Agaricales</taxon>
        <taxon>Marasmiineae</taxon>
        <taxon>Omphalotaceae</taxon>
        <taxon>Collybiopsis</taxon>
    </lineage>
</organism>
<evidence type="ECO:0000256" key="1">
    <source>
        <dbReference type="SAM" id="MobiDB-lite"/>
    </source>
</evidence>
<evidence type="ECO:0000313" key="3">
    <source>
        <dbReference type="Proteomes" id="UP000518752"/>
    </source>
</evidence>
<feature type="region of interest" description="Disordered" evidence="1">
    <location>
        <begin position="859"/>
        <end position="879"/>
    </location>
</feature>
<dbReference type="OrthoDB" id="2393824at2759"/>
<accession>A0A8H5CW14</accession>
<dbReference type="EMBL" id="JAACJN010000312">
    <property type="protein sequence ID" value="KAF5348992.1"/>
    <property type="molecule type" value="Genomic_DNA"/>
</dbReference>
<dbReference type="Proteomes" id="UP000518752">
    <property type="component" value="Unassembled WGS sequence"/>
</dbReference>
<comment type="caution">
    <text evidence="2">The sequence shown here is derived from an EMBL/GenBank/DDBJ whole genome shotgun (WGS) entry which is preliminary data.</text>
</comment>
<sequence>MNNLKFLKRYKRLIRREIGNGSKSSAVWLFNAFYRCITYIFLIENQRNAWRFDFKLGEFNKDISRIKVTDIANGKLSRSMYVPEEKEEEQKRTGSTAEMTSFIRNLQIPLGEREEIPLVILYKLGRFQNDHLLRERLDGIFSPGHHTFLVNTSGSGKTKLLFEGLCQHWGFYFTFAMDGSGLGPNDIAHIPTNLNWTPRWKQYLPPSSDPQYASLLQTNLQMVHNAFGGALLARLFVFKLFLEACSKEGFCHDHRQRWLEAQLLPRDLANLRDPFGMLRLDVHKAQVDGSVIDEAIAQMLEEIQEIWDMPSGEFLYIALDEANVPSREYLRAFADEHRQYPLLKAVIRSWQQRLGRLPVRFVVAGTVIPQEYFPSATHEWDDWLSRHRYTASYLTLLLANRFESPLYLLKGFIRELAKYVHFEHVEYGGEEADRYIDWVSEVGPISRIEMHRAVIAYLTTSKGCVDCETQDRALVTQDYGYFVDTECRRIALDEPLMVIYGAGWLKNSEHSAATTMFKTFDSKYPTPLRPSHFALFLALSFASTFDGFFNISKAFKIYGGPLPLALPAKLVLLSKRAEGRLESIDVHFSEHSPKRLVLEAGSAEEMLSWFKHERDEPFCLLQSLLGSSVTLAFCLECQDGQRFWVFVHVPEDFTGEDSPSFIEDIRHASPASLFDEQPEIISLLAELPNLSPDVGPLGVLRVSGSFRVEKASEDSIPSAHQPAAILNITSLEEAGKRISQDMLMRRLARIFSDDTSDRPLQREQPQQLESSLPSRKGARRKRSVAGSTSTTRISTRSKSKGHALNVASGSAGPTDTKKRRRNNASSSAPTRRPDIGGSGPGTSNTKATVRQRLNKITAVATGHASPGVPPPEPSENTSRYHLRKRTRFVQMLHQKYNQLLRNAKIEPTGSLVGIQSSVCESHTTGKTVPYFDIESFAESYNARRFRTNHWTSALQAESLPEENPQLYADMDNAINSFLDPYQPMIDKLAGGDVSLPVWTPNENMEINAKIRDFIKGLAIPRSRALGGEVPDMLLYRLGRFQQDGDLKRKIQNLLDTELDKVFLNTSGAGKTRMLLEHLCSRWGLYFTCDAQSIVGSHDIITAVQKIQSHPSFEPRPGRSKTSIEKNQAVVDCQLLAVFLARLLVLCRFTSALNRMKADTREVEHKRNWVYLQLHPDLLDTTDTGEEDIFENLADCIISTLVHDQVAEEDAVVMLKHFISKMIKQLSGHLVHDKKDKLLFISIDECQVAATQMKGAFRSKDMVSERPFLRQLAICFSDAFKESKSMKRRFIFAGSGYYKNIILDALSSAVVKMGIGVKDVTETGAFDDAKAQLGYMEGFFPPRLCQSAEFTRLHRRIFHWLRGRHRFTAEYISVVLQNGYNQMDELLDRYISEIAQFNPTDFTGAHSDIPDEIRFPIRSLNFNLIDERMQNRIKEISYDYLLTSRCTNSYLGSDETDYIEKGFARFRRVKEKGVCMTIDEPLVLLACAIWFNHWKQEHTLYRYLAANIRNHQTDSGRNGFEEFICFYLTKVFQKPKKLGEVFTFKGDTQEKLGNKSATLVALNIGEDQSILYEGMFDIFHPKPSLPGPIGLTVGSSLREGDVNMMEEWLSFKKHAAFCFPGNPMGPDIMCFLKLKEAEDHDDDFTYICLAVQCKFYQSVANLTPSTLREVVNTLTPRNFFALRKSKNDKSDPLAHDRASAQNKVLGALEKMPRKDSCAGRYGIVRVVCGFPVDLDLDKFEENTADGHPLCKLDAQRLIEETKHLSPTDICKNISDMAFEARREKKNWVDDSDEAVLWPEEDVDLDSQGTLVRDLIANSSRERVKKRPFDDLEDSDDEGSSPVG</sequence>
<protein>
    <submittedName>
        <fullName evidence="2">Uncharacterized protein</fullName>
    </submittedName>
</protein>
<proteinExistence type="predicted"/>
<reference evidence="2 3" key="1">
    <citation type="journal article" date="2020" name="ISME J.">
        <title>Uncovering the hidden diversity of litter-decomposition mechanisms in mushroom-forming fungi.</title>
        <authorList>
            <person name="Floudas D."/>
            <person name="Bentzer J."/>
            <person name="Ahren D."/>
            <person name="Johansson T."/>
            <person name="Persson P."/>
            <person name="Tunlid A."/>
        </authorList>
    </citation>
    <scope>NUCLEOTIDE SEQUENCE [LARGE SCALE GENOMIC DNA]</scope>
    <source>
        <strain evidence="2 3">CBS 406.79</strain>
    </source>
</reference>
<name>A0A8H5CW14_9AGAR</name>
<keyword evidence="3" id="KW-1185">Reference proteome</keyword>
<feature type="compositionally biased region" description="Polar residues" evidence="1">
    <location>
        <begin position="763"/>
        <end position="773"/>
    </location>
</feature>
<feature type="region of interest" description="Disordered" evidence="1">
    <location>
        <begin position="754"/>
        <end position="846"/>
    </location>
</feature>
<evidence type="ECO:0000313" key="2">
    <source>
        <dbReference type="EMBL" id="KAF5348992.1"/>
    </source>
</evidence>
<gene>
    <name evidence="2" type="ORF">D9757_013468</name>
</gene>